<organism evidence="1 2">
    <name type="scientific">Rhizophagus clarus</name>
    <dbReference type="NCBI Taxonomy" id="94130"/>
    <lineage>
        <taxon>Eukaryota</taxon>
        <taxon>Fungi</taxon>
        <taxon>Fungi incertae sedis</taxon>
        <taxon>Mucoromycota</taxon>
        <taxon>Glomeromycotina</taxon>
        <taxon>Glomeromycetes</taxon>
        <taxon>Glomerales</taxon>
        <taxon>Glomeraceae</taxon>
        <taxon>Rhizophagus</taxon>
    </lineage>
</organism>
<reference evidence="1" key="1">
    <citation type="submission" date="2019-10" db="EMBL/GenBank/DDBJ databases">
        <title>Conservation and host-specific expression of non-tandemly repeated heterogenous ribosome RNA gene in arbuscular mycorrhizal fungi.</title>
        <authorList>
            <person name="Maeda T."/>
            <person name="Kobayashi Y."/>
            <person name="Nakagawa T."/>
            <person name="Ezawa T."/>
            <person name="Yamaguchi K."/>
            <person name="Bino T."/>
            <person name="Nishimoto Y."/>
            <person name="Shigenobu S."/>
            <person name="Kawaguchi M."/>
        </authorList>
    </citation>
    <scope>NUCLEOTIDE SEQUENCE</scope>
    <source>
        <strain evidence="1">HR1</strain>
    </source>
</reference>
<comment type="caution">
    <text evidence="1">The sequence shown here is derived from an EMBL/GenBank/DDBJ whole genome shotgun (WGS) entry which is preliminary data.</text>
</comment>
<proteinExistence type="predicted"/>
<dbReference type="AlphaFoldDB" id="A0A8H3M3J2"/>
<dbReference type="EMBL" id="BLAL01000257">
    <property type="protein sequence ID" value="GES97196.1"/>
    <property type="molecule type" value="Genomic_DNA"/>
</dbReference>
<accession>A0A8H3M3J2</accession>
<sequence length="181" mass="21269">MLHDSRIGITDLYDILGKTNNNNTIPTNHPDVSEWGTYYHFFERIEFQNNGVAHIYGIYWTTKSIEKMINNNNIIRSDIPDPNLELELGLANYINKYIAKPELSHLFNFQEDPLSICSKTIMFISLIDFNDDDPNWNDYIEKYFARPINEIFNNMTIENIMKYNICSTFNGSSKRDIYTDN</sequence>
<evidence type="ECO:0000313" key="1">
    <source>
        <dbReference type="EMBL" id="GES97196.1"/>
    </source>
</evidence>
<dbReference type="OrthoDB" id="2445660at2759"/>
<gene>
    <name evidence="1" type="ORF">RCL2_002378600</name>
</gene>
<protein>
    <submittedName>
        <fullName evidence="1">Uncharacterized protein</fullName>
    </submittedName>
</protein>
<evidence type="ECO:0000313" key="2">
    <source>
        <dbReference type="Proteomes" id="UP000615446"/>
    </source>
</evidence>
<name>A0A8H3M3J2_9GLOM</name>
<dbReference type="Proteomes" id="UP000615446">
    <property type="component" value="Unassembled WGS sequence"/>
</dbReference>